<dbReference type="GO" id="GO:0046872">
    <property type="term" value="F:metal ion binding"/>
    <property type="evidence" value="ECO:0007669"/>
    <property type="project" value="UniProtKB-KW"/>
</dbReference>
<dbReference type="AlphaFoldDB" id="A0A7W7HBT2"/>
<dbReference type="GO" id="GO:0016887">
    <property type="term" value="F:ATP hydrolysis activity"/>
    <property type="evidence" value="ECO:0007669"/>
    <property type="project" value="UniProtKB-UniRule"/>
</dbReference>
<evidence type="ECO:0000259" key="10">
    <source>
        <dbReference type="Pfam" id="PF01883"/>
    </source>
</evidence>
<dbReference type="PANTHER" id="PTHR42961:SF2">
    <property type="entry name" value="IRON-SULFUR PROTEIN NUBPL"/>
    <property type="match status" value="1"/>
</dbReference>
<dbReference type="GO" id="GO:0140663">
    <property type="term" value="F:ATP-dependent FeS chaperone activity"/>
    <property type="evidence" value="ECO:0007669"/>
    <property type="project" value="InterPro"/>
</dbReference>
<keyword evidence="3 9" id="KW-0479">Metal-binding</keyword>
<feature type="domain" description="MIP18 family-like" evidence="10">
    <location>
        <begin position="9"/>
        <end position="81"/>
    </location>
</feature>
<keyword evidence="8 9" id="KW-0411">Iron-sulfur</keyword>
<sequence length="383" mass="39921">MSAPANTLEDAIQAALATVDDPEIRRPITDLGMVSGFTVSDGLVKVDLLLTVAGCPLRDKLTNDITAALTTIPGIDRVEINFGVMTDEQRKALQTTLRGGGASAEPVIPFAQPGSRTRVYAVASGKGGVGKSSVTVNLAAALAKRGLSVGVIDADIYGHSVPRMLGVESRPTRVEEMIMPPQSHGVKVISIGMFTSGNAAVVWRGPMLHRALQQFLADVYWGDLDVLLLDLPPGTGDVAISLAQLLPNAEILVVTTPQMAAAEVAERAGAIALQTHQRLVGVVENMSWLELPDGSRMEVFGAGGGQTVADSLSTTIGARVELLGQIPLDTRVREAGDGGTPIVLAEPDAPAAKAIDGVADKLAVRRESLVGKPLGLMVNAKRG</sequence>
<dbReference type="HAMAP" id="MF_02040">
    <property type="entry name" value="Mrp_NBP35"/>
    <property type="match status" value="1"/>
</dbReference>
<dbReference type="GO" id="GO:0051539">
    <property type="term" value="F:4 iron, 4 sulfur cluster binding"/>
    <property type="evidence" value="ECO:0007669"/>
    <property type="project" value="TreeGrafter"/>
</dbReference>
<evidence type="ECO:0000256" key="9">
    <source>
        <dbReference type="HAMAP-Rule" id="MF_02040"/>
    </source>
</evidence>
<dbReference type="InterPro" id="IPR019591">
    <property type="entry name" value="Mrp/NBP35_ATP-bd"/>
</dbReference>
<evidence type="ECO:0000256" key="1">
    <source>
        <dbReference type="ARBA" id="ARBA00007352"/>
    </source>
</evidence>
<keyword evidence="4 9" id="KW-0547">Nucleotide-binding</keyword>
<keyword evidence="7 9" id="KW-0408">Iron</keyword>
<dbReference type="Proteomes" id="UP000590511">
    <property type="component" value="Unassembled WGS sequence"/>
</dbReference>
<gene>
    <name evidence="11" type="ORF">BJ964_001438</name>
</gene>
<evidence type="ECO:0000256" key="5">
    <source>
        <dbReference type="ARBA" id="ARBA00022801"/>
    </source>
</evidence>
<dbReference type="GO" id="GO:0005524">
    <property type="term" value="F:ATP binding"/>
    <property type="evidence" value="ECO:0007669"/>
    <property type="project" value="UniProtKB-UniRule"/>
</dbReference>
<evidence type="ECO:0000256" key="2">
    <source>
        <dbReference type="ARBA" id="ARBA00008205"/>
    </source>
</evidence>
<comment type="function">
    <text evidence="9">Binds and transfers iron-sulfur (Fe-S) clusters to target apoproteins. Can hydrolyze ATP.</text>
</comment>
<dbReference type="PANTHER" id="PTHR42961">
    <property type="entry name" value="IRON-SULFUR PROTEIN NUBPL"/>
    <property type="match status" value="1"/>
</dbReference>
<keyword evidence="5 9" id="KW-0378">Hydrolase</keyword>
<dbReference type="GO" id="GO:0016226">
    <property type="term" value="P:iron-sulfur cluster assembly"/>
    <property type="evidence" value="ECO:0007669"/>
    <property type="project" value="InterPro"/>
</dbReference>
<dbReference type="CDD" id="cd02037">
    <property type="entry name" value="Mrp_NBP35"/>
    <property type="match status" value="1"/>
</dbReference>
<evidence type="ECO:0000313" key="11">
    <source>
        <dbReference type="EMBL" id="MBB4747277.1"/>
    </source>
</evidence>
<dbReference type="Pfam" id="PF10609">
    <property type="entry name" value="ParA"/>
    <property type="match status" value="1"/>
</dbReference>
<keyword evidence="6 9" id="KW-0067">ATP-binding</keyword>
<evidence type="ECO:0000256" key="6">
    <source>
        <dbReference type="ARBA" id="ARBA00022840"/>
    </source>
</evidence>
<evidence type="ECO:0000256" key="4">
    <source>
        <dbReference type="ARBA" id="ARBA00022741"/>
    </source>
</evidence>
<feature type="binding site" evidence="9">
    <location>
        <begin position="125"/>
        <end position="132"/>
    </location>
    <ligand>
        <name>ATP</name>
        <dbReference type="ChEBI" id="CHEBI:30616"/>
    </ligand>
</feature>
<dbReference type="PROSITE" id="PS01215">
    <property type="entry name" value="MRP"/>
    <property type="match status" value="1"/>
</dbReference>
<dbReference type="Gene3D" id="3.30.300.130">
    <property type="entry name" value="Fe-S cluster assembly (FSCA)"/>
    <property type="match status" value="1"/>
</dbReference>
<comment type="subunit">
    <text evidence="9">Homodimer.</text>
</comment>
<dbReference type="Pfam" id="PF01883">
    <property type="entry name" value="FeS_assembly_P"/>
    <property type="match status" value="1"/>
</dbReference>
<dbReference type="InterPro" id="IPR033756">
    <property type="entry name" value="YlxH/NBP35"/>
</dbReference>
<organism evidence="11 12">
    <name type="scientific">Actinoplanes lobatus</name>
    <dbReference type="NCBI Taxonomy" id="113568"/>
    <lineage>
        <taxon>Bacteria</taxon>
        <taxon>Bacillati</taxon>
        <taxon>Actinomycetota</taxon>
        <taxon>Actinomycetes</taxon>
        <taxon>Micromonosporales</taxon>
        <taxon>Micromonosporaceae</taxon>
        <taxon>Actinoplanes</taxon>
    </lineage>
</organism>
<comment type="similarity">
    <text evidence="2">In the C-terminal section; belongs to the Mrp/NBP35 ATP-binding proteins family.</text>
</comment>
<dbReference type="InterPro" id="IPR000808">
    <property type="entry name" value="Mrp-like_CS"/>
</dbReference>
<dbReference type="Gene3D" id="3.40.50.300">
    <property type="entry name" value="P-loop containing nucleotide triphosphate hydrolases"/>
    <property type="match status" value="1"/>
</dbReference>
<dbReference type="SUPFAM" id="SSF52540">
    <property type="entry name" value="P-loop containing nucleoside triphosphate hydrolases"/>
    <property type="match status" value="1"/>
</dbReference>
<comment type="similarity">
    <text evidence="9">Belongs to the Mrp/NBP35 ATP-binding proteins family.</text>
</comment>
<dbReference type="FunFam" id="3.40.50.300:FF:000304">
    <property type="entry name" value="Iron-sulfur cluster carrier protein"/>
    <property type="match status" value="1"/>
</dbReference>
<dbReference type="RefSeq" id="WP_188119950.1">
    <property type="nucleotide sequence ID" value="NZ_BOMP01000032.1"/>
</dbReference>
<proteinExistence type="inferred from homology"/>
<dbReference type="SUPFAM" id="SSF117916">
    <property type="entry name" value="Fe-S cluster assembly (FSCA) domain-like"/>
    <property type="match status" value="1"/>
</dbReference>
<dbReference type="InterPro" id="IPR027417">
    <property type="entry name" value="P-loop_NTPase"/>
</dbReference>
<accession>A0A7W7HBT2</accession>
<dbReference type="InterPro" id="IPR034904">
    <property type="entry name" value="FSCA_dom_sf"/>
</dbReference>
<name>A0A7W7HBT2_9ACTN</name>
<evidence type="ECO:0000256" key="7">
    <source>
        <dbReference type="ARBA" id="ARBA00023004"/>
    </source>
</evidence>
<comment type="similarity">
    <text evidence="1">In the N-terminal section; belongs to the MIP18 family.</text>
</comment>
<protein>
    <recommendedName>
        <fullName evidence="9">Iron-sulfur cluster carrier protein</fullName>
    </recommendedName>
</protein>
<dbReference type="EMBL" id="JACHNC010000001">
    <property type="protein sequence ID" value="MBB4747277.1"/>
    <property type="molecule type" value="Genomic_DNA"/>
</dbReference>
<evidence type="ECO:0000256" key="8">
    <source>
        <dbReference type="ARBA" id="ARBA00023014"/>
    </source>
</evidence>
<evidence type="ECO:0000256" key="3">
    <source>
        <dbReference type="ARBA" id="ARBA00022723"/>
    </source>
</evidence>
<comment type="caution">
    <text evidence="11">The sequence shown here is derived from an EMBL/GenBank/DDBJ whole genome shotgun (WGS) entry which is preliminary data.</text>
</comment>
<dbReference type="InterPro" id="IPR044304">
    <property type="entry name" value="NUBPL-like"/>
</dbReference>
<evidence type="ECO:0000313" key="12">
    <source>
        <dbReference type="Proteomes" id="UP000590511"/>
    </source>
</evidence>
<reference evidence="11 12" key="1">
    <citation type="submission" date="2020-08" db="EMBL/GenBank/DDBJ databases">
        <title>Sequencing the genomes of 1000 actinobacteria strains.</title>
        <authorList>
            <person name="Klenk H.-P."/>
        </authorList>
    </citation>
    <scope>NUCLEOTIDE SEQUENCE [LARGE SCALE GENOMIC DNA]</scope>
    <source>
        <strain evidence="11 12">DSM 43150</strain>
    </source>
</reference>
<dbReference type="InterPro" id="IPR002744">
    <property type="entry name" value="MIP18-like"/>
</dbReference>